<gene>
    <name evidence="1" type="ORF">HPB52_017725</name>
</gene>
<dbReference type="SUPFAM" id="SSF49599">
    <property type="entry name" value="TRAF domain-like"/>
    <property type="match status" value="1"/>
</dbReference>
<evidence type="ECO:0000313" key="2">
    <source>
        <dbReference type="Proteomes" id="UP000821837"/>
    </source>
</evidence>
<dbReference type="Proteomes" id="UP000821837">
    <property type="component" value="Chromosome 10"/>
</dbReference>
<dbReference type="AlphaFoldDB" id="A0A9D4QF84"/>
<keyword evidence="2" id="KW-1185">Reference proteome</keyword>
<comment type="caution">
    <text evidence="1">The sequence shown here is derived from an EMBL/GenBank/DDBJ whole genome shotgun (WGS) entry which is preliminary data.</text>
</comment>
<reference evidence="1" key="2">
    <citation type="submission" date="2021-09" db="EMBL/GenBank/DDBJ databases">
        <authorList>
            <person name="Jia N."/>
            <person name="Wang J."/>
            <person name="Shi W."/>
            <person name="Du L."/>
            <person name="Sun Y."/>
            <person name="Zhan W."/>
            <person name="Jiang J."/>
            <person name="Wang Q."/>
            <person name="Zhang B."/>
            <person name="Ji P."/>
            <person name="Sakyi L.B."/>
            <person name="Cui X."/>
            <person name="Yuan T."/>
            <person name="Jiang B."/>
            <person name="Yang W."/>
            <person name="Lam T.T.-Y."/>
            <person name="Chang Q."/>
            <person name="Ding S."/>
            <person name="Wang X."/>
            <person name="Zhu J."/>
            <person name="Ruan X."/>
            <person name="Zhao L."/>
            <person name="Wei J."/>
            <person name="Que T."/>
            <person name="Du C."/>
            <person name="Cheng J."/>
            <person name="Dai P."/>
            <person name="Han X."/>
            <person name="Huang E."/>
            <person name="Gao Y."/>
            <person name="Liu J."/>
            <person name="Shao H."/>
            <person name="Ye R."/>
            <person name="Li L."/>
            <person name="Wei W."/>
            <person name="Wang X."/>
            <person name="Wang C."/>
            <person name="Huo Q."/>
            <person name="Li W."/>
            <person name="Guo W."/>
            <person name="Chen H."/>
            <person name="Chen S."/>
            <person name="Zhou L."/>
            <person name="Zhou L."/>
            <person name="Ni X."/>
            <person name="Tian J."/>
            <person name="Zhou Y."/>
            <person name="Sheng Y."/>
            <person name="Liu T."/>
            <person name="Pan Y."/>
            <person name="Xia L."/>
            <person name="Li J."/>
            <person name="Zhao F."/>
            <person name="Cao W."/>
        </authorList>
    </citation>
    <scope>NUCLEOTIDE SEQUENCE</scope>
    <source>
        <strain evidence="1">Rsan-2018</strain>
        <tissue evidence="1">Larvae</tissue>
    </source>
</reference>
<organism evidence="1 2">
    <name type="scientific">Rhipicephalus sanguineus</name>
    <name type="common">Brown dog tick</name>
    <name type="synonym">Ixodes sanguineus</name>
    <dbReference type="NCBI Taxonomy" id="34632"/>
    <lineage>
        <taxon>Eukaryota</taxon>
        <taxon>Metazoa</taxon>
        <taxon>Ecdysozoa</taxon>
        <taxon>Arthropoda</taxon>
        <taxon>Chelicerata</taxon>
        <taxon>Arachnida</taxon>
        <taxon>Acari</taxon>
        <taxon>Parasitiformes</taxon>
        <taxon>Ixodida</taxon>
        <taxon>Ixodoidea</taxon>
        <taxon>Ixodidae</taxon>
        <taxon>Rhipicephalinae</taxon>
        <taxon>Rhipicephalus</taxon>
        <taxon>Rhipicephalus</taxon>
    </lineage>
</organism>
<accession>A0A9D4QF84</accession>
<sequence>MKVHCWNEEHGCEFVGAIKDILKHNETDCDYHAVEFLRCGEKVLHRELSTPYVAGCTAAVSPAVTENPSTESDALTLKTSLLLSKK</sequence>
<evidence type="ECO:0000313" key="1">
    <source>
        <dbReference type="EMBL" id="KAH7976664.1"/>
    </source>
</evidence>
<protein>
    <recommendedName>
        <fullName evidence="3">TRAF-type domain-containing protein</fullName>
    </recommendedName>
</protein>
<reference evidence="1" key="1">
    <citation type="journal article" date="2020" name="Cell">
        <title>Large-Scale Comparative Analyses of Tick Genomes Elucidate Their Genetic Diversity and Vector Capacities.</title>
        <authorList>
            <consortium name="Tick Genome and Microbiome Consortium (TIGMIC)"/>
            <person name="Jia N."/>
            <person name="Wang J."/>
            <person name="Shi W."/>
            <person name="Du L."/>
            <person name="Sun Y."/>
            <person name="Zhan W."/>
            <person name="Jiang J.F."/>
            <person name="Wang Q."/>
            <person name="Zhang B."/>
            <person name="Ji P."/>
            <person name="Bell-Sakyi L."/>
            <person name="Cui X.M."/>
            <person name="Yuan T.T."/>
            <person name="Jiang B.G."/>
            <person name="Yang W.F."/>
            <person name="Lam T.T."/>
            <person name="Chang Q.C."/>
            <person name="Ding S.J."/>
            <person name="Wang X.J."/>
            <person name="Zhu J.G."/>
            <person name="Ruan X.D."/>
            <person name="Zhao L."/>
            <person name="Wei J.T."/>
            <person name="Ye R.Z."/>
            <person name="Que T.C."/>
            <person name="Du C.H."/>
            <person name="Zhou Y.H."/>
            <person name="Cheng J.X."/>
            <person name="Dai P.F."/>
            <person name="Guo W.B."/>
            <person name="Han X.H."/>
            <person name="Huang E.J."/>
            <person name="Li L.F."/>
            <person name="Wei W."/>
            <person name="Gao Y.C."/>
            <person name="Liu J.Z."/>
            <person name="Shao H.Z."/>
            <person name="Wang X."/>
            <person name="Wang C.C."/>
            <person name="Yang T.C."/>
            <person name="Huo Q.B."/>
            <person name="Li W."/>
            <person name="Chen H.Y."/>
            <person name="Chen S.E."/>
            <person name="Zhou L.G."/>
            <person name="Ni X.B."/>
            <person name="Tian J.H."/>
            <person name="Sheng Y."/>
            <person name="Liu T."/>
            <person name="Pan Y.S."/>
            <person name="Xia L.Y."/>
            <person name="Li J."/>
            <person name="Zhao F."/>
            <person name="Cao W.C."/>
        </authorList>
    </citation>
    <scope>NUCLEOTIDE SEQUENCE</scope>
    <source>
        <strain evidence="1">Rsan-2018</strain>
    </source>
</reference>
<name>A0A9D4QF84_RHISA</name>
<dbReference type="EMBL" id="JABSTV010001246">
    <property type="protein sequence ID" value="KAH7976664.1"/>
    <property type="molecule type" value="Genomic_DNA"/>
</dbReference>
<evidence type="ECO:0008006" key="3">
    <source>
        <dbReference type="Google" id="ProtNLM"/>
    </source>
</evidence>
<proteinExistence type="predicted"/>